<feature type="domain" description="Hen1 N-terminal" evidence="14">
    <location>
        <begin position="3"/>
        <end position="250"/>
    </location>
</feature>
<reference evidence="16" key="1">
    <citation type="journal article" date="2019" name="Int. J. Syst. Evol. Microbiol.">
        <title>The Global Catalogue of Microorganisms (GCM) 10K type strain sequencing project: providing services to taxonomists for standard genome sequencing and annotation.</title>
        <authorList>
            <consortium name="The Broad Institute Genomics Platform"/>
            <consortium name="The Broad Institute Genome Sequencing Center for Infectious Disease"/>
            <person name="Wu L."/>
            <person name="Ma J."/>
        </authorList>
    </citation>
    <scope>NUCLEOTIDE SEQUENCE [LARGE SCALE GENOMIC DNA]</scope>
    <source>
        <strain evidence="16">JCM 18459</strain>
    </source>
</reference>
<dbReference type="Gene3D" id="3.30.1610.20">
    <property type="entry name" value="Hen1, N-terminal domain"/>
    <property type="match status" value="1"/>
</dbReference>
<evidence type="ECO:0000256" key="4">
    <source>
        <dbReference type="ARBA" id="ARBA00022603"/>
    </source>
</evidence>
<comment type="caution">
    <text evidence="15">The sequence shown here is derived from an EMBL/GenBank/DDBJ whole genome shotgun (WGS) entry which is preliminary data.</text>
</comment>
<keyword evidence="6" id="KW-0949">S-adenosyl-L-methionine</keyword>
<evidence type="ECO:0000256" key="6">
    <source>
        <dbReference type="ARBA" id="ARBA00022691"/>
    </source>
</evidence>
<dbReference type="CDD" id="cd02440">
    <property type="entry name" value="AdoMet_MTases"/>
    <property type="match status" value="1"/>
</dbReference>
<keyword evidence="5" id="KW-0808">Transferase</keyword>
<evidence type="ECO:0000256" key="10">
    <source>
        <dbReference type="ARBA" id="ARBA00023158"/>
    </source>
</evidence>
<dbReference type="InterPro" id="IPR038546">
    <property type="entry name" value="Hen1_N_sf"/>
</dbReference>
<dbReference type="NCBIfam" id="TIGR04074">
    <property type="entry name" value="bacter_Hen1"/>
    <property type="match status" value="1"/>
</dbReference>
<dbReference type="PANTHER" id="PTHR21404:SF3">
    <property type="entry name" value="SMALL RNA 2'-O-METHYLTRANSFERASE"/>
    <property type="match status" value="1"/>
</dbReference>
<evidence type="ECO:0000256" key="11">
    <source>
        <dbReference type="ARBA" id="ARBA00035025"/>
    </source>
</evidence>
<dbReference type="SUPFAM" id="SSF53335">
    <property type="entry name" value="S-adenosyl-L-methionine-dependent methyltransferases"/>
    <property type="match status" value="1"/>
</dbReference>
<evidence type="ECO:0000256" key="7">
    <source>
        <dbReference type="ARBA" id="ARBA00022723"/>
    </source>
</evidence>
<feature type="domain" description="Methyltransferase type 12" evidence="13">
    <location>
        <begin position="303"/>
        <end position="395"/>
    </location>
</feature>
<evidence type="ECO:0000256" key="9">
    <source>
        <dbReference type="ARBA" id="ARBA00022884"/>
    </source>
</evidence>
<evidence type="ECO:0000256" key="5">
    <source>
        <dbReference type="ARBA" id="ARBA00022679"/>
    </source>
</evidence>
<evidence type="ECO:0000256" key="8">
    <source>
        <dbReference type="ARBA" id="ARBA00022842"/>
    </source>
</evidence>
<dbReference type="Pfam" id="PF12623">
    <property type="entry name" value="Hen1_L"/>
    <property type="match status" value="1"/>
</dbReference>
<dbReference type="Pfam" id="PF08242">
    <property type="entry name" value="Methyltransf_12"/>
    <property type="match status" value="1"/>
</dbReference>
<evidence type="ECO:0000256" key="1">
    <source>
        <dbReference type="ARBA" id="ARBA00001946"/>
    </source>
</evidence>
<proteinExistence type="inferred from homology"/>
<evidence type="ECO:0000256" key="2">
    <source>
        <dbReference type="ARBA" id="ARBA00009026"/>
    </source>
</evidence>
<evidence type="ECO:0000259" key="14">
    <source>
        <dbReference type="Pfam" id="PF12623"/>
    </source>
</evidence>
<dbReference type="InterPro" id="IPR026610">
    <property type="entry name" value="Hen1"/>
</dbReference>
<organism evidence="15 16">
    <name type="scientific">Nocardioides marinquilinus</name>
    <dbReference type="NCBI Taxonomy" id="1210400"/>
    <lineage>
        <taxon>Bacteria</taxon>
        <taxon>Bacillati</taxon>
        <taxon>Actinomycetota</taxon>
        <taxon>Actinomycetes</taxon>
        <taxon>Propionibacteriales</taxon>
        <taxon>Nocardioidaceae</taxon>
        <taxon>Nocardioides</taxon>
    </lineage>
</organism>
<evidence type="ECO:0000259" key="13">
    <source>
        <dbReference type="Pfam" id="PF08242"/>
    </source>
</evidence>
<keyword evidence="7" id="KW-0479">Metal-binding</keyword>
<dbReference type="InterPro" id="IPR013217">
    <property type="entry name" value="Methyltransf_12"/>
</dbReference>
<accession>A0ABP9Q3E1</accession>
<comment type="similarity">
    <text evidence="2">Belongs to the methyltransferase superfamily. HEN1 family.</text>
</comment>
<keyword evidence="16" id="KW-1185">Reference proteome</keyword>
<keyword evidence="10" id="KW-0943">RNA-mediated gene silencing</keyword>
<sequence length="481" mass="52274">MPVLLTITTTATEVAGERVPATDLGYLLHKHPDRVQAFPQSFGTLTVLYPEAGEERCTAALLLEVDAVRLARRRRGGPDVTLGHYVNDRAYAASSLLGVAVADVLSTARSGVCRSRQALADSAIPLELRLPALPCRGGLDVARRLFEPLGWTVAATPVPLDPDFAEWGESRYLDLTLTGTVRLADALNQLHVLLPVLDESKHYWQGPDEVDKLLRSGGDWLTGHPERELVVRRYLGRRGALIRLALARLAELDGEADESLDDDAAAAADETAALPAERRAPLNTQRREAVLAALAELGAASVIDLGCGGGQLLKALLDDGRYRRVTGVDVSARALQLAARAVRLERMSERQAERLSLFQGALTYDDERFAGYDAAVLMEVVEHLDPPRLPALERVVFGVAAPAAVIVTTPNVEYNALYEGLAERPGAHRHHDHRFEWTRAEFAAWCERVGAAHGYAVELRGVGEADDELGAPTQLAVFRRG</sequence>
<keyword evidence="9" id="KW-0694">RNA-binding</keyword>
<name>A0ABP9Q3E1_9ACTN</name>
<evidence type="ECO:0000256" key="12">
    <source>
        <dbReference type="ARBA" id="ARBA00048418"/>
    </source>
</evidence>
<dbReference type="PANTHER" id="PTHR21404">
    <property type="entry name" value="HEN1"/>
    <property type="match status" value="1"/>
</dbReference>
<dbReference type="InterPro" id="IPR029063">
    <property type="entry name" value="SAM-dependent_MTases_sf"/>
</dbReference>
<dbReference type="InterPro" id="IPR024026">
    <property type="entry name" value="3'-RNA_MeTfrase_Hen1_bac"/>
</dbReference>
<dbReference type="InterPro" id="IPR024740">
    <property type="entry name" value="Hen1_N"/>
</dbReference>
<gene>
    <name evidence="15" type="ORF">GCM10023340_35410</name>
</gene>
<evidence type="ECO:0000313" key="16">
    <source>
        <dbReference type="Proteomes" id="UP001500221"/>
    </source>
</evidence>
<protein>
    <recommendedName>
        <fullName evidence="3">Small RNA 2'-O-methyltransferase</fullName>
        <ecNumber evidence="11">2.1.1.386</ecNumber>
    </recommendedName>
</protein>
<comment type="cofactor">
    <cofactor evidence="1">
        <name>Mg(2+)</name>
        <dbReference type="ChEBI" id="CHEBI:18420"/>
    </cofactor>
</comment>
<comment type="catalytic activity">
    <reaction evidence="12">
        <text>small RNA 3'-end nucleotide + S-adenosyl-L-methionine = small RNA 3'-end 2'-O-methylnucleotide + S-adenosyl-L-homocysteine + H(+)</text>
        <dbReference type="Rhea" id="RHEA:37887"/>
        <dbReference type="Rhea" id="RHEA-COMP:10415"/>
        <dbReference type="Rhea" id="RHEA-COMP:10416"/>
        <dbReference type="ChEBI" id="CHEBI:15378"/>
        <dbReference type="ChEBI" id="CHEBI:57856"/>
        <dbReference type="ChEBI" id="CHEBI:59789"/>
        <dbReference type="ChEBI" id="CHEBI:74896"/>
        <dbReference type="ChEBI" id="CHEBI:74898"/>
        <dbReference type="EC" id="2.1.1.386"/>
    </reaction>
</comment>
<evidence type="ECO:0000313" key="15">
    <source>
        <dbReference type="EMBL" id="GAA5153409.1"/>
    </source>
</evidence>
<keyword evidence="4" id="KW-0489">Methyltransferase</keyword>
<dbReference type="Proteomes" id="UP001500221">
    <property type="component" value="Unassembled WGS sequence"/>
</dbReference>
<dbReference type="EC" id="2.1.1.386" evidence="11"/>
<dbReference type="EMBL" id="BAABKG010000004">
    <property type="protein sequence ID" value="GAA5153409.1"/>
    <property type="molecule type" value="Genomic_DNA"/>
</dbReference>
<dbReference type="Gene3D" id="3.40.50.150">
    <property type="entry name" value="Vaccinia Virus protein VP39"/>
    <property type="match status" value="1"/>
</dbReference>
<evidence type="ECO:0000256" key="3">
    <source>
        <dbReference type="ARBA" id="ARBA00021330"/>
    </source>
</evidence>
<keyword evidence="8" id="KW-0460">Magnesium</keyword>